<dbReference type="Gene3D" id="2.30.42.10">
    <property type="match status" value="1"/>
</dbReference>
<evidence type="ECO:0000256" key="1">
    <source>
        <dbReference type="ARBA" id="ARBA00022468"/>
    </source>
</evidence>
<dbReference type="Proteomes" id="UP000008743">
    <property type="component" value="Unassembled WGS sequence"/>
</dbReference>
<gene>
    <name evidence="10" type="ORF">CAOG_005436</name>
</gene>
<keyword evidence="11" id="KW-1185">Reference proteome</keyword>
<dbReference type="Pfam" id="PF02145">
    <property type="entry name" value="Rap_GAP"/>
    <property type="match status" value="1"/>
</dbReference>
<feature type="compositionally biased region" description="Polar residues" evidence="5">
    <location>
        <begin position="888"/>
        <end position="903"/>
    </location>
</feature>
<protein>
    <submittedName>
        <fullName evidence="10">Uncharacterized protein</fullName>
    </submittedName>
</protein>
<dbReference type="InParanoid" id="A0A0D2X3T5"/>
<dbReference type="SMART" id="SM00147">
    <property type="entry name" value="RasGEF"/>
    <property type="match status" value="1"/>
</dbReference>
<dbReference type="PROSITE" id="PS00720">
    <property type="entry name" value="RASGEF"/>
    <property type="match status" value="1"/>
</dbReference>
<evidence type="ECO:0000256" key="5">
    <source>
        <dbReference type="SAM" id="MobiDB-lite"/>
    </source>
</evidence>
<dbReference type="STRING" id="595528.A0A0D2X3T5"/>
<dbReference type="InterPro" id="IPR036034">
    <property type="entry name" value="PDZ_sf"/>
</dbReference>
<dbReference type="PROSITE" id="PS50085">
    <property type="entry name" value="RAPGAP"/>
    <property type="match status" value="1"/>
</dbReference>
<feature type="region of interest" description="Disordered" evidence="5">
    <location>
        <begin position="1323"/>
        <end position="1343"/>
    </location>
</feature>
<dbReference type="GO" id="GO:0007265">
    <property type="term" value="P:Ras protein signal transduction"/>
    <property type="evidence" value="ECO:0007669"/>
    <property type="project" value="TreeGrafter"/>
</dbReference>
<dbReference type="InterPro" id="IPR023578">
    <property type="entry name" value="Ras_GEF_dom_sf"/>
</dbReference>
<feature type="region of interest" description="Disordered" evidence="5">
    <location>
        <begin position="46"/>
        <end position="109"/>
    </location>
</feature>
<dbReference type="GO" id="GO:0005085">
    <property type="term" value="F:guanyl-nucleotide exchange factor activity"/>
    <property type="evidence" value="ECO:0007669"/>
    <property type="project" value="UniProtKB-KW"/>
</dbReference>
<dbReference type="Gene3D" id="3.30.1120.160">
    <property type="match status" value="1"/>
</dbReference>
<dbReference type="GO" id="GO:0005096">
    <property type="term" value="F:GTPase activator activity"/>
    <property type="evidence" value="ECO:0007669"/>
    <property type="project" value="UniProtKB-KW"/>
</dbReference>
<evidence type="ECO:0000256" key="4">
    <source>
        <dbReference type="PROSITE-ProRule" id="PRU00168"/>
    </source>
</evidence>
<dbReference type="SUPFAM" id="SSF48366">
    <property type="entry name" value="Ras GEF"/>
    <property type="match status" value="1"/>
</dbReference>
<feature type="compositionally biased region" description="Polar residues" evidence="5">
    <location>
        <begin position="1330"/>
        <end position="1343"/>
    </location>
</feature>
<dbReference type="EMBL" id="KE346368">
    <property type="protein sequence ID" value="KJE94869.1"/>
    <property type="molecule type" value="Genomic_DNA"/>
</dbReference>
<dbReference type="Gene3D" id="1.10.840.10">
    <property type="entry name" value="Ras guanine-nucleotide exchange factors catalytic domain"/>
    <property type="match status" value="1"/>
</dbReference>
<dbReference type="InterPro" id="IPR019804">
    <property type="entry name" value="Ras_G-nucl-exch_fac_CS"/>
</dbReference>
<accession>A0A0D2X3T5</accession>
<dbReference type="SMART" id="SM00229">
    <property type="entry name" value="RasGEFN"/>
    <property type="match status" value="1"/>
</dbReference>
<feature type="region of interest" description="Disordered" evidence="5">
    <location>
        <begin position="885"/>
        <end position="907"/>
    </location>
</feature>
<dbReference type="Pfam" id="PF00618">
    <property type="entry name" value="RasGEF_N"/>
    <property type="match status" value="1"/>
</dbReference>
<keyword evidence="2 4" id="KW-0344">Guanine-nucleotide releasing factor</keyword>
<dbReference type="OrthoDB" id="25179at2759"/>
<dbReference type="InterPro" id="IPR041489">
    <property type="entry name" value="PDZ_6"/>
</dbReference>
<dbReference type="InterPro" id="IPR000651">
    <property type="entry name" value="Ras-like_Gua-exchang_fac_N"/>
</dbReference>
<dbReference type="CDD" id="cd00155">
    <property type="entry name" value="RasGEF"/>
    <property type="match status" value="1"/>
</dbReference>
<dbReference type="PhylomeDB" id="A0A0D2X3T5"/>
<dbReference type="InterPro" id="IPR001895">
    <property type="entry name" value="RASGEF_cat_dom"/>
</dbReference>
<dbReference type="Pfam" id="PF00617">
    <property type="entry name" value="RasGEF"/>
    <property type="match status" value="1"/>
</dbReference>
<dbReference type="Gene3D" id="1.20.870.10">
    <property type="entry name" value="Son of sevenless (SoS) protein Chain: S domain 1"/>
    <property type="match status" value="1"/>
</dbReference>
<evidence type="ECO:0000259" key="9">
    <source>
        <dbReference type="PROSITE" id="PS50212"/>
    </source>
</evidence>
<keyword evidence="3" id="KW-0175">Coiled coil</keyword>
<dbReference type="InterPro" id="IPR035974">
    <property type="entry name" value="Rap/Ran-GAP_sf"/>
</dbReference>
<feature type="domain" description="PDZ" evidence="8">
    <location>
        <begin position="756"/>
        <end position="834"/>
    </location>
</feature>
<feature type="domain" description="Ras-GEF" evidence="6">
    <location>
        <begin position="1090"/>
        <end position="1326"/>
    </location>
</feature>
<feature type="compositionally biased region" description="Low complexity" evidence="5">
    <location>
        <begin position="575"/>
        <end position="591"/>
    </location>
</feature>
<feature type="compositionally biased region" description="Low complexity" evidence="5">
    <location>
        <begin position="915"/>
        <end position="931"/>
    </location>
</feature>
<dbReference type="SUPFAM" id="SSF50156">
    <property type="entry name" value="PDZ domain-like"/>
    <property type="match status" value="1"/>
</dbReference>
<dbReference type="GO" id="GO:0051056">
    <property type="term" value="P:regulation of small GTPase mediated signal transduction"/>
    <property type="evidence" value="ECO:0007669"/>
    <property type="project" value="InterPro"/>
</dbReference>
<dbReference type="PANTHER" id="PTHR23113:SF368">
    <property type="entry name" value="CELL DIVISION CONTROL PROTEIN 25"/>
    <property type="match status" value="1"/>
</dbReference>
<dbReference type="GO" id="GO:0005886">
    <property type="term" value="C:plasma membrane"/>
    <property type="evidence" value="ECO:0007669"/>
    <property type="project" value="TreeGrafter"/>
</dbReference>
<dbReference type="InterPro" id="IPR036964">
    <property type="entry name" value="RASGEF_cat_dom_sf"/>
</dbReference>
<reference evidence="11" key="1">
    <citation type="submission" date="2011-02" db="EMBL/GenBank/DDBJ databases">
        <title>The Genome Sequence of Capsaspora owczarzaki ATCC 30864.</title>
        <authorList>
            <person name="Russ C."/>
            <person name="Cuomo C."/>
            <person name="Burger G."/>
            <person name="Gray M.W."/>
            <person name="Holland P.W.H."/>
            <person name="King N."/>
            <person name="Lang F.B.F."/>
            <person name="Roger A.J."/>
            <person name="Ruiz-Trillo I."/>
            <person name="Young S.K."/>
            <person name="Zeng Q."/>
            <person name="Gargeya S."/>
            <person name="Alvarado L."/>
            <person name="Berlin A."/>
            <person name="Chapman S.B."/>
            <person name="Chen Z."/>
            <person name="Freedman E."/>
            <person name="Gellesch M."/>
            <person name="Goldberg J."/>
            <person name="Griggs A."/>
            <person name="Gujja S."/>
            <person name="Heilman E."/>
            <person name="Heiman D."/>
            <person name="Howarth C."/>
            <person name="Mehta T."/>
            <person name="Neiman D."/>
            <person name="Pearson M."/>
            <person name="Roberts A."/>
            <person name="Saif S."/>
            <person name="Shea T."/>
            <person name="Shenoy N."/>
            <person name="Sisk P."/>
            <person name="Stolte C."/>
            <person name="Sykes S."/>
            <person name="White J."/>
            <person name="Yandava C."/>
            <person name="Haas B."/>
            <person name="Nusbaum C."/>
            <person name="Birren B."/>
        </authorList>
    </citation>
    <scope>NUCLEOTIDE SEQUENCE</scope>
    <source>
        <strain evidence="11">ATCC 30864</strain>
    </source>
</reference>
<dbReference type="SUPFAM" id="SSF111347">
    <property type="entry name" value="Rap/Ran-GAP"/>
    <property type="match status" value="1"/>
</dbReference>
<feature type="region of interest" description="Disordered" evidence="5">
    <location>
        <begin position="914"/>
        <end position="933"/>
    </location>
</feature>
<evidence type="ECO:0000256" key="3">
    <source>
        <dbReference type="ARBA" id="ARBA00023054"/>
    </source>
</evidence>
<dbReference type="Pfam" id="PF17820">
    <property type="entry name" value="PDZ_6"/>
    <property type="match status" value="1"/>
</dbReference>
<evidence type="ECO:0000259" key="7">
    <source>
        <dbReference type="PROSITE" id="PS50085"/>
    </source>
</evidence>
<dbReference type="InterPro" id="IPR000331">
    <property type="entry name" value="Rap/Ran_GAP_dom"/>
</dbReference>
<evidence type="ECO:0000256" key="2">
    <source>
        <dbReference type="ARBA" id="ARBA00022658"/>
    </source>
</evidence>
<keyword evidence="1" id="KW-0343">GTPase activation</keyword>
<proteinExistence type="predicted"/>
<dbReference type="PROSITE" id="PS50106">
    <property type="entry name" value="PDZ"/>
    <property type="match status" value="1"/>
</dbReference>
<feature type="domain" description="Rap-GAP" evidence="7">
    <location>
        <begin position="249"/>
        <end position="478"/>
    </location>
</feature>
<evidence type="ECO:0000313" key="10">
    <source>
        <dbReference type="EMBL" id="KJE94869.1"/>
    </source>
</evidence>
<evidence type="ECO:0000259" key="6">
    <source>
        <dbReference type="PROSITE" id="PS50009"/>
    </source>
</evidence>
<sequence>MSSSSSSASTATGGALPPIVVAGLVGFTVVDEGIVTIDPMLPAPSFPPPAAAAPSSSSHQRQQSVDFNAPGAPSKTGSDSSLDRIAAHGPTNANPADLNELSSPAASHHPQRSVYPLEYPAEHYFARYFLNKGMGRRHFDARYHFEALRSRQRRNILTEHYSFVGMNSAYGAFALSVIKEHQNNKTFYRSLLWTKQGVHHSYFLRPISASSQLQAVAAHVAKELGLDKHAFSNIQTVPKQQQAEFCAELLKLEEMFMPIRACIGVVDGTTCGPNASLDDMIASKTPAAEANQLLDQLGKRVNLAAMDPSLAKYAGLTHLGEPGLLNTVETVLTRMLGVDIVFHVSFLLPLDGKEGGLSRKRLIGNDIGVVVLLGKDGVFNPSDYLSKVNHIFIILQSHGVNAQMQPVFRLAVVYRDNVPKFGPTLSDSVLSWTNMRAYIIAKTLNGMHAARQNAPGFRREDVYLRQLEELQSRYSERMRSESVFVELMNTETAPASTEGAHYEFDMYNSNLDLSQGSSSTPGSVSSPLRMSSAGNVFNDFSSEANSPHRAMSPQASGADVSERGMRKSISTSKVEGALAAARRNASRENSGLSEAAKREEAEQPSMRKSISVSKLGPKDAGAAGGTGAKSKDGTPPRSPASTSAAVSFALEAVELVQADDDDVALPSISEDLQDMADLDDDRPHVTFGGWDIMSYDDEEAYHDATLGDLTRKLGDLDEEQRAYIYRMIDMESDVRANELLDDDFFSSMATLEHTTYVDLPPSSEGHGFAFEEGADHLFVVSVTPGGIAETAGLCKDDKLLSVNGVKVNESNVGTVGSLLQQEDTAFELLISRPLSLDADEAFQEANPVSTLVKAWLADKKDSIWSEKIVVGKNLLFEAAPPAVPANVRSRSNSTTASPRTSVTLMPPASPLSVTAEAAAPDSPGAAGSSVATMKSAPTDGHGNYLPVAGGTVNALIAHLTSANDPAFTDVFMQTYSSFTTNEILLKKLFQKYYQPSSSLALDGSSRTSFLVCNVLKKLITDHWDDLTGKEFLLLREFLVQAMAKKGSSGKGESAVMTLLVDTIKNYDRPRLLGLDLTDGHSGRANVLDFSAKDVARQITLRDSIVFRRVRVSELLGSAWSREDRQMTCPNLMALIKQFNEVSHWCSTSILNEPTASGRADVITKFIKLLKHLFSLNNFCSMIAIIAGLNSAGVCRLKSSFALVSKRLMASLVDLTTLMSSRGSYSKYRIFLSKVKGACVPYVGLYLQDLTFIEDGNPNKIGTAALPLINFTKRRQVFEVVDRIRNFQGQCNYKSIKPNAKILGMINGFKRMSEDEMYKLSLEREPKVSGTGRTSFSALTSNSH</sequence>
<evidence type="ECO:0000259" key="8">
    <source>
        <dbReference type="PROSITE" id="PS50106"/>
    </source>
</evidence>
<dbReference type="CDD" id="cd06224">
    <property type="entry name" value="REM"/>
    <property type="match status" value="1"/>
</dbReference>
<dbReference type="PROSITE" id="PS50009">
    <property type="entry name" value="RASGEF_CAT"/>
    <property type="match status" value="1"/>
</dbReference>
<name>A0A0D2X3T5_CAPO3</name>
<feature type="domain" description="N-terminal Ras-GEF" evidence="9">
    <location>
        <begin position="943"/>
        <end position="1067"/>
    </location>
</feature>
<feature type="region of interest" description="Disordered" evidence="5">
    <location>
        <begin position="539"/>
        <end position="643"/>
    </location>
</feature>
<dbReference type="InterPro" id="IPR008937">
    <property type="entry name" value="Ras-like_GEF"/>
</dbReference>
<organism evidence="10 11">
    <name type="scientific">Capsaspora owczarzaki (strain ATCC 30864)</name>
    <dbReference type="NCBI Taxonomy" id="595528"/>
    <lineage>
        <taxon>Eukaryota</taxon>
        <taxon>Filasterea</taxon>
        <taxon>Capsaspora</taxon>
    </lineage>
</organism>
<evidence type="ECO:0000313" key="11">
    <source>
        <dbReference type="Proteomes" id="UP000008743"/>
    </source>
</evidence>
<dbReference type="PANTHER" id="PTHR23113">
    <property type="entry name" value="GUANINE NUCLEOTIDE EXCHANGE FACTOR"/>
    <property type="match status" value="1"/>
</dbReference>
<dbReference type="InterPro" id="IPR001478">
    <property type="entry name" value="PDZ"/>
</dbReference>
<dbReference type="PROSITE" id="PS50212">
    <property type="entry name" value="RASGEF_NTER"/>
    <property type="match status" value="1"/>
</dbReference>
<dbReference type="Gene3D" id="3.40.50.11210">
    <property type="entry name" value="Rap/Ran-GAP"/>
    <property type="match status" value="1"/>
</dbReference>
<dbReference type="SMART" id="SM00228">
    <property type="entry name" value="PDZ"/>
    <property type="match status" value="1"/>
</dbReference>